<protein>
    <submittedName>
        <fullName evidence="2 3">Uncharacterized protein</fullName>
    </submittedName>
</protein>
<reference evidence="3" key="4">
    <citation type="submission" date="2025-05" db="UniProtKB">
        <authorList>
            <consortium name="EnsemblFungi"/>
        </authorList>
    </citation>
    <scope>IDENTIFICATION</scope>
    <source>
        <strain evidence="3">isolate 1-1 / race 1 (BBBD)</strain>
    </source>
</reference>
<feature type="compositionally biased region" description="Basic and acidic residues" evidence="1">
    <location>
        <begin position="114"/>
        <end position="128"/>
    </location>
</feature>
<organism evidence="2">
    <name type="scientific">Puccinia triticina (isolate 1-1 / race 1 (BBBD))</name>
    <name type="common">Brown leaf rust fungus</name>
    <dbReference type="NCBI Taxonomy" id="630390"/>
    <lineage>
        <taxon>Eukaryota</taxon>
        <taxon>Fungi</taxon>
        <taxon>Dikarya</taxon>
        <taxon>Basidiomycota</taxon>
        <taxon>Pucciniomycotina</taxon>
        <taxon>Pucciniomycetes</taxon>
        <taxon>Pucciniales</taxon>
        <taxon>Pucciniaceae</taxon>
        <taxon>Puccinia</taxon>
    </lineage>
</organism>
<evidence type="ECO:0000313" key="2">
    <source>
        <dbReference type="EMBL" id="OAV96121.1"/>
    </source>
</evidence>
<dbReference type="Proteomes" id="UP000005240">
    <property type="component" value="Unassembled WGS sequence"/>
</dbReference>
<reference evidence="2" key="1">
    <citation type="submission" date="2009-11" db="EMBL/GenBank/DDBJ databases">
        <authorList>
            <consortium name="The Broad Institute Genome Sequencing Platform"/>
            <person name="Ward D."/>
            <person name="Feldgarden M."/>
            <person name="Earl A."/>
            <person name="Young S.K."/>
            <person name="Zeng Q."/>
            <person name="Koehrsen M."/>
            <person name="Alvarado L."/>
            <person name="Berlin A."/>
            <person name="Bochicchio J."/>
            <person name="Borenstein D."/>
            <person name="Chapman S.B."/>
            <person name="Chen Z."/>
            <person name="Engels R."/>
            <person name="Freedman E."/>
            <person name="Gellesch M."/>
            <person name="Goldberg J."/>
            <person name="Griggs A."/>
            <person name="Gujja S."/>
            <person name="Heilman E."/>
            <person name="Heiman D."/>
            <person name="Hepburn T."/>
            <person name="Howarth C."/>
            <person name="Jen D."/>
            <person name="Larson L."/>
            <person name="Lewis B."/>
            <person name="Mehta T."/>
            <person name="Park D."/>
            <person name="Pearson M."/>
            <person name="Roberts A."/>
            <person name="Saif S."/>
            <person name="Shea T."/>
            <person name="Shenoy N."/>
            <person name="Sisk P."/>
            <person name="Stolte C."/>
            <person name="Sykes S."/>
            <person name="Thomson T."/>
            <person name="Walk T."/>
            <person name="White J."/>
            <person name="Yandava C."/>
            <person name="Izard J."/>
            <person name="Baranova O.V."/>
            <person name="Blanton J.M."/>
            <person name="Tanner A.C."/>
            <person name="Dewhirst F.E."/>
            <person name="Haas B."/>
            <person name="Nusbaum C."/>
            <person name="Birren B."/>
        </authorList>
    </citation>
    <scope>NUCLEOTIDE SEQUENCE [LARGE SCALE GENOMIC DNA]</scope>
    <source>
        <strain evidence="2">1-1 BBBD Race 1</strain>
    </source>
</reference>
<reference evidence="3 4" key="3">
    <citation type="journal article" date="2017" name="G3 (Bethesda)">
        <title>Comparative analysis highlights variable genome content of wheat rusts and divergence of the mating loci.</title>
        <authorList>
            <person name="Cuomo C.A."/>
            <person name="Bakkeren G."/>
            <person name="Khalil H.B."/>
            <person name="Panwar V."/>
            <person name="Joly D."/>
            <person name="Linning R."/>
            <person name="Sakthikumar S."/>
            <person name="Song X."/>
            <person name="Adiconis X."/>
            <person name="Fan L."/>
            <person name="Goldberg J.M."/>
            <person name="Levin J.Z."/>
            <person name="Young S."/>
            <person name="Zeng Q."/>
            <person name="Anikster Y."/>
            <person name="Bruce M."/>
            <person name="Wang M."/>
            <person name="Yin C."/>
            <person name="McCallum B."/>
            <person name="Szabo L.J."/>
            <person name="Hulbert S."/>
            <person name="Chen X."/>
            <person name="Fellers J.P."/>
        </authorList>
    </citation>
    <scope>NUCLEOTIDE SEQUENCE</scope>
    <source>
        <strain evidence="3">isolate 1-1 / race 1 (BBBD)</strain>
        <strain evidence="4">Isolate 1-1 / race 1 (BBBD)</strain>
    </source>
</reference>
<sequence length="262" mass="29598">MYRISHAGYWLKWLKCKWGKPSTGMPTSYPSSVDFRLVHVSNKTKVSECVSLSLSLLEQEGDRRPLCLHTLPKPGTPVEDIEKTITRSKSNPDKNGVGRLISIVEILKRDFPGNDRSIRPSKRQKVEPSELAQASSNQLHQYNEYGSLESLILERSKSSDLSESDKRASLMARQDKIVQEFLNEERKRPRQSHTPWLKIYLWKNKIQLLANLPNVCYQQPSVPSALTEDTTGLSGISALDSTLVNPQEELLELDGESDIAPV</sequence>
<dbReference type="STRING" id="630390.A0A180GU92"/>
<feature type="region of interest" description="Disordered" evidence="1">
    <location>
        <begin position="114"/>
        <end position="138"/>
    </location>
</feature>
<dbReference type="EnsemblFungi" id="PTTG_26462-t43_1">
    <property type="protein sequence ID" value="PTTG_26462-t43_1-p1"/>
    <property type="gene ID" value="PTTG_26462"/>
</dbReference>
<gene>
    <name evidence="2" type="ORF">PTTG_26462</name>
</gene>
<accession>A0A180GU92</accession>
<dbReference type="EMBL" id="ADAS02000022">
    <property type="protein sequence ID" value="OAV96121.1"/>
    <property type="molecule type" value="Genomic_DNA"/>
</dbReference>
<dbReference type="OrthoDB" id="424402at2759"/>
<evidence type="ECO:0000256" key="1">
    <source>
        <dbReference type="SAM" id="MobiDB-lite"/>
    </source>
</evidence>
<dbReference type="AlphaFoldDB" id="A0A180GU92"/>
<evidence type="ECO:0000313" key="4">
    <source>
        <dbReference type="Proteomes" id="UP000005240"/>
    </source>
</evidence>
<dbReference type="VEuPathDB" id="FungiDB:PTTG_26462"/>
<proteinExistence type="predicted"/>
<name>A0A180GU92_PUCT1</name>
<evidence type="ECO:0000313" key="3">
    <source>
        <dbReference type="EnsemblFungi" id="PTTG_26462-t43_1-p1"/>
    </source>
</evidence>
<keyword evidence="4" id="KW-1185">Reference proteome</keyword>
<reference evidence="2" key="2">
    <citation type="submission" date="2016-05" db="EMBL/GenBank/DDBJ databases">
        <title>Comparative analysis highlights variable genome content of wheat rusts and divergence of the mating loci.</title>
        <authorList>
            <person name="Cuomo C.A."/>
            <person name="Bakkeren G."/>
            <person name="Szabo L."/>
            <person name="Khalil H."/>
            <person name="Joly D."/>
            <person name="Goldberg J."/>
            <person name="Young S."/>
            <person name="Zeng Q."/>
            <person name="Fellers J."/>
        </authorList>
    </citation>
    <scope>NUCLEOTIDE SEQUENCE [LARGE SCALE GENOMIC DNA]</scope>
    <source>
        <strain evidence="2">1-1 BBBD Race 1</strain>
    </source>
</reference>